<reference evidence="3" key="1">
    <citation type="submission" date="2016-06" db="EMBL/GenBank/DDBJ databases">
        <title>Parallel loss of symbiosis genes in relatives of nitrogen-fixing non-legume Parasponia.</title>
        <authorList>
            <person name="Van Velzen R."/>
            <person name="Holmer R."/>
            <person name="Bu F."/>
            <person name="Rutten L."/>
            <person name="Van Zeijl A."/>
            <person name="Liu W."/>
            <person name="Santuari L."/>
            <person name="Cao Q."/>
            <person name="Sharma T."/>
            <person name="Shen D."/>
            <person name="Roswanjaya Y."/>
            <person name="Wardhani T."/>
            <person name="Kalhor M.S."/>
            <person name="Jansen J."/>
            <person name="Van den Hoogen J."/>
            <person name="Gungor B."/>
            <person name="Hartog M."/>
            <person name="Hontelez J."/>
            <person name="Verver J."/>
            <person name="Yang W.-C."/>
            <person name="Schijlen E."/>
            <person name="Repin R."/>
            <person name="Schilthuizen M."/>
            <person name="Schranz E."/>
            <person name="Heidstra R."/>
            <person name="Miyata K."/>
            <person name="Fedorova E."/>
            <person name="Kohlen W."/>
            <person name="Bisseling T."/>
            <person name="Smit S."/>
            <person name="Geurts R."/>
        </authorList>
    </citation>
    <scope>NUCLEOTIDE SEQUENCE [LARGE SCALE GENOMIC DNA]</scope>
    <source>
        <strain evidence="3">cv. WU1-14</strain>
    </source>
</reference>
<dbReference type="EMBL" id="JXTB01000048">
    <property type="protein sequence ID" value="PON70747.1"/>
    <property type="molecule type" value="Genomic_DNA"/>
</dbReference>
<sequence>KPKSKNRPRFFRSESPSPPTSQRIAVAVGGCRLILRWRSYLTQRRRTIHQLRF</sequence>
<evidence type="ECO:0000256" key="1">
    <source>
        <dbReference type="SAM" id="MobiDB-lite"/>
    </source>
</evidence>
<evidence type="ECO:0000313" key="2">
    <source>
        <dbReference type="EMBL" id="PON70747.1"/>
    </source>
</evidence>
<dbReference type="AlphaFoldDB" id="A0A2P5DBU5"/>
<evidence type="ECO:0000313" key="3">
    <source>
        <dbReference type="Proteomes" id="UP000237105"/>
    </source>
</evidence>
<comment type="caution">
    <text evidence="2">The sequence shown here is derived from an EMBL/GenBank/DDBJ whole genome shotgun (WGS) entry which is preliminary data.</text>
</comment>
<feature type="non-terminal residue" evidence="2">
    <location>
        <position position="1"/>
    </location>
</feature>
<proteinExistence type="predicted"/>
<feature type="compositionally biased region" description="Basic residues" evidence="1">
    <location>
        <begin position="1"/>
        <end position="10"/>
    </location>
</feature>
<dbReference type="Proteomes" id="UP000237105">
    <property type="component" value="Unassembled WGS sequence"/>
</dbReference>
<accession>A0A2P5DBU5</accession>
<protein>
    <submittedName>
        <fullName evidence="2">Uncharacterized protein</fullName>
    </submittedName>
</protein>
<feature type="region of interest" description="Disordered" evidence="1">
    <location>
        <begin position="1"/>
        <end position="22"/>
    </location>
</feature>
<gene>
    <name evidence="2" type="ORF">PanWU01x14_077730</name>
</gene>
<feature type="non-terminal residue" evidence="2">
    <location>
        <position position="53"/>
    </location>
</feature>
<organism evidence="2 3">
    <name type="scientific">Parasponia andersonii</name>
    <name type="common">Sponia andersonii</name>
    <dbReference type="NCBI Taxonomy" id="3476"/>
    <lineage>
        <taxon>Eukaryota</taxon>
        <taxon>Viridiplantae</taxon>
        <taxon>Streptophyta</taxon>
        <taxon>Embryophyta</taxon>
        <taxon>Tracheophyta</taxon>
        <taxon>Spermatophyta</taxon>
        <taxon>Magnoliopsida</taxon>
        <taxon>eudicotyledons</taxon>
        <taxon>Gunneridae</taxon>
        <taxon>Pentapetalae</taxon>
        <taxon>rosids</taxon>
        <taxon>fabids</taxon>
        <taxon>Rosales</taxon>
        <taxon>Cannabaceae</taxon>
        <taxon>Parasponia</taxon>
    </lineage>
</organism>
<name>A0A2P5DBU5_PARAD</name>
<keyword evidence="3" id="KW-1185">Reference proteome</keyword>